<feature type="region of interest" description="Disordered" evidence="1">
    <location>
        <begin position="1"/>
        <end position="31"/>
    </location>
</feature>
<reference evidence="2" key="2">
    <citation type="journal article" date="2015" name="Data Brief">
        <title>Shoot transcriptome of the giant reed, Arundo donax.</title>
        <authorList>
            <person name="Barrero R.A."/>
            <person name="Guerrero F.D."/>
            <person name="Moolhuijzen P."/>
            <person name="Goolsby J.A."/>
            <person name="Tidwell J."/>
            <person name="Bellgard S.E."/>
            <person name="Bellgard M.I."/>
        </authorList>
    </citation>
    <scope>NUCLEOTIDE SEQUENCE</scope>
    <source>
        <tissue evidence="2">Shoot tissue taken approximately 20 cm above the soil surface</tissue>
    </source>
</reference>
<evidence type="ECO:0000256" key="1">
    <source>
        <dbReference type="SAM" id="MobiDB-lite"/>
    </source>
</evidence>
<accession>A0A0A9GRC7</accession>
<proteinExistence type="predicted"/>
<reference evidence="2" key="1">
    <citation type="submission" date="2014-09" db="EMBL/GenBank/DDBJ databases">
        <authorList>
            <person name="Magalhaes I.L.F."/>
            <person name="Oliveira U."/>
            <person name="Santos F.R."/>
            <person name="Vidigal T.H.D.A."/>
            <person name="Brescovit A.D."/>
            <person name="Santos A.J."/>
        </authorList>
    </citation>
    <scope>NUCLEOTIDE SEQUENCE</scope>
    <source>
        <tissue evidence="2">Shoot tissue taken approximately 20 cm above the soil surface</tissue>
    </source>
</reference>
<dbReference type="EMBL" id="GBRH01170889">
    <property type="protein sequence ID" value="JAE27007.1"/>
    <property type="molecule type" value="Transcribed_RNA"/>
</dbReference>
<name>A0A0A9GRC7_ARUDO</name>
<organism evidence="2">
    <name type="scientific">Arundo donax</name>
    <name type="common">Giant reed</name>
    <name type="synonym">Donax arundinaceus</name>
    <dbReference type="NCBI Taxonomy" id="35708"/>
    <lineage>
        <taxon>Eukaryota</taxon>
        <taxon>Viridiplantae</taxon>
        <taxon>Streptophyta</taxon>
        <taxon>Embryophyta</taxon>
        <taxon>Tracheophyta</taxon>
        <taxon>Spermatophyta</taxon>
        <taxon>Magnoliopsida</taxon>
        <taxon>Liliopsida</taxon>
        <taxon>Poales</taxon>
        <taxon>Poaceae</taxon>
        <taxon>PACMAD clade</taxon>
        <taxon>Arundinoideae</taxon>
        <taxon>Arundineae</taxon>
        <taxon>Arundo</taxon>
    </lineage>
</organism>
<sequence length="49" mass="5416">MTRTPAHGGSAPDPDEDEKPHPIDPPVVGSGERWRCCCWSLWSRRTGSP</sequence>
<protein>
    <submittedName>
        <fullName evidence="2">Uncharacterized protein</fullName>
    </submittedName>
</protein>
<dbReference type="AlphaFoldDB" id="A0A0A9GRC7"/>
<evidence type="ECO:0000313" key="2">
    <source>
        <dbReference type="EMBL" id="JAE27007.1"/>
    </source>
</evidence>